<dbReference type="GO" id="GO:0015074">
    <property type="term" value="P:DNA integration"/>
    <property type="evidence" value="ECO:0007669"/>
    <property type="project" value="InterPro"/>
</dbReference>
<protein>
    <recommendedName>
        <fullName evidence="2">Tyr recombinase domain-containing protein</fullName>
    </recommendedName>
</protein>
<dbReference type="EMBL" id="VFOW01000001">
    <property type="protein sequence ID" value="TQL76842.1"/>
    <property type="molecule type" value="Genomic_DNA"/>
</dbReference>
<sequence length="472" mass="53816">MIEGRKISYKVVIYPLEDRRKYSKRNPWRVRWKVDGEKFPEAFGSKGLAKSFRSRLESAFNSGEAFDVETGLPMSMLRERLAQMKADSTVSWFTHAKEYSNYKWSRVAAKSRIGIAEVMRDVTCAVLPDGPDRPKTSMLRKALFHHAFVHGDPVPISDEVADVLQWCEDNSPAIEDFEDTEFIREILDALAQKMDGKRTSPAYFHRRRTILSNSLKRAVKQKRLRQHPLQDEDLEWEGPLEVRKVDNTIDPREVGNPRQVEQMLTAVSYVGNNQGLRFVAFFGALYYAMLRPEEAAPLRLDQFTLPAQSGQWGALMVEAPTPTAGKRWTDSGEVNDERCLKHRVVGEARPVPIPPVYVQMIRDHVEAFGVGPGGELFLTVNGTIMQSSTYLSVWRRAREFGLAPHDRKSALLRRPYSLRVSGVSVRRYAGVPSRQVAEWAGHSVEVLERAYSKVMSGYDDRWQGMMNDFMGT</sequence>
<dbReference type="RefSeq" id="WP_142038861.1">
    <property type="nucleotide sequence ID" value="NZ_JBHTGS010000001.1"/>
</dbReference>
<proteinExistence type="predicted"/>
<evidence type="ECO:0000256" key="1">
    <source>
        <dbReference type="ARBA" id="ARBA00023172"/>
    </source>
</evidence>
<dbReference type="InterPro" id="IPR013762">
    <property type="entry name" value="Integrase-like_cat_sf"/>
</dbReference>
<accession>A0A543AWA5</accession>
<evidence type="ECO:0000259" key="2">
    <source>
        <dbReference type="PROSITE" id="PS51898"/>
    </source>
</evidence>
<dbReference type="PROSITE" id="PS51898">
    <property type="entry name" value="TYR_RECOMBINASE"/>
    <property type="match status" value="1"/>
</dbReference>
<dbReference type="Proteomes" id="UP000317043">
    <property type="component" value="Unassembled WGS sequence"/>
</dbReference>
<dbReference type="InterPro" id="IPR002104">
    <property type="entry name" value="Integrase_catalytic"/>
</dbReference>
<dbReference type="SUPFAM" id="SSF56349">
    <property type="entry name" value="DNA breaking-rejoining enzymes"/>
    <property type="match status" value="1"/>
</dbReference>
<organism evidence="3 4">
    <name type="scientific">Stackebrandtia endophytica</name>
    <dbReference type="NCBI Taxonomy" id="1496996"/>
    <lineage>
        <taxon>Bacteria</taxon>
        <taxon>Bacillati</taxon>
        <taxon>Actinomycetota</taxon>
        <taxon>Actinomycetes</taxon>
        <taxon>Glycomycetales</taxon>
        <taxon>Glycomycetaceae</taxon>
        <taxon>Stackebrandtia</taxon>
    </lineage>
</organism>
<feature type="domain" description="Tyr recombinase" evidence="2">
    <location>
        <begin position="249"/>
        <end position="467"/>
    </location>
</feature>
<keyword evidence="1" id="KW-0233">DNA recombination</keyword>
<dbReference type="InParanoid" id="A0A543AWA5"/>
<comment type="caution">
    <text evidence="3">The sequence shown here is derived from an EMBL/GenBank/DDBJ whole genome shotgun (WGS) entry which is preliminary data.</text>
</comment>
<dbReference type="GO" id="GO:0006310">
    <property type="term" value="P:DNA recombination"/>
    <property type="evidence" value="ECO:0007669"/>
    <property type="project" value="UniProtKB-KW"/>
</dbReference>
<name>A0A543AWA5_9ACTN</name>
<evidence type="ECO:0000313" key="3">
    <source>
        <dbReference type="EMBL" id="TQL76842.1"/>
    </source>
</evidence>
<dbReference type="InterPro" id="IPR011010">
    <property type="entry name" value="DNA_brk_join_enz"/>
</dbReference>
<dbReference type="GO" id="GO:0003677">
    <property type="term" value="F:DNA binding"/>
    <property type="evidence" value="ECO:0007669"/>
    <property type="project" value="InterPro"/>
</dbReference>
<dbReference type="Gene3D" id="1.10.443.10">
    <property type="entry name" value="Intergrase catalytic core"/>
    <property type="match status" value="1"/>
</dbReference>
<keyword evidence="4" id="KW-1185">Reference proteome</keyword>
<dbReference type="AlphaFoldDB" id="A0A543AWA5"/>
<reference evidence="3 4" key="1">
    <citation type="submission" date="2019-06" db="EMBL/GenBank/DDBJ databases">
        <title>Sequencing the genomes of 1000 actinobacteria strains.</title>
        <authorList>
            <person name="Klenk H.-P."/>
        </authorList>
    </citation>
    <scope>NUCLEOTIDE SEQUENCE [LARGE SCALE GENOMIC DNA]</scope>
    <source>
        <strain evidence="3 4">DSM 45928</strain>
    </source>
</reference>
<evidence type="ECO:0000313" key="4">
    <source>
        <dbReference type="Proteomes" id="UP000317043"/>
    </source>
</evidence>
<dbReference type="OrthoDB" id="3773913at2"/>
<gene>
    <name evidence="3" type="ORF">FB566_2383</name>
</gene>